<organism evidence="4 5">
    <name type="scientific">Marasmiellus scandens</name>
    <dbReference type="NCBI Taxonomy" id="2682957"/>
    <lineage>
        <taxon>Eukaryota</taxon>
        <taxon>Fungi</taxon>
        <taxon>Dikarya</taxon>
        <taxon>Basidiomycota</taxon>
        <taxon>Agaricomycotina</taxon>
        <taxon>Agaricomycetes</taxon>
        <taxon>Agaricomycetidae</taxon>
        <taxon>Agaricales</taxon>
        <taxon>Marasmiineae</taxon>
        <taxon>Omphalotaceae</taxon>
        <taxon>Marasmiellus</taxon>
    </lineage>
</organism>
<feature type="chain" id="PRO_5047524937" description="Beta-lactamase-related domain-containing protein" evidence="2">
    <location>
        <begin position="21"/>
        <end position="619"/>
    </location>
</feature>
<proteinExistence type="inferred from homology"/>
<dbReference type="PANTHER" id="PTHR46825">
    <property type="entry name" value="D-ALANYL-D-ALANINE-CARBOXYPEPTIDASE/ENDOPEPTIDASE AMPH"/>
    <property type="match status" value="1"/>
</dbReference>
<comment type="similarity">
    <text evidence="1">Belongs to the peptidase S12 family.</text>
</comment>
<dbReference type="Pfam" id="PF00144">
    <property type="entry name" value="Beta-lactamase"/>
    <property type="match status" value="1"/>
</dbReference>
<dbReference type="PANTHER" id="PTHR46825:SF15">
    <property type="entry name" value="BETA-LACTAMASE-RELATED DOMAIN-CONTAINING PROTEIN"/>
    <property type="match status" value="1"/>
</dbReference>
<evidence type="ECO:0000313" key="4">
    <source>
        <dbReference type="EMBL" id="KAK7442199.1"/>
    </source>
</evidence>
<keyword evidence="2" id="KW-0732">Signal</keyword>
<protein>
    <recommendedName>
        <fullName evidence="3">Beta-lactamase-related domain-containing protein</fullName>
    </recommendedName>
</protein>
<dbReference type="EMBL" id="JBANRG010000059">
    <property type="protein sequence ID" value="KAK7442199.1"/>
    <property type="molecule type" value="Genomic_DNA"/>
</dbReference>
<name>A0ABR1IVD0_9AGAR</name>
<sequence>MAPAFSWAVLCALLHSVCFAAQIPFQAPKSTESQITNIFITSEIDIFVNDLLKEYDSPGLSVAVVRKNASSPNGWLTEFGSYGVARGDGSPVTPDSLFAIASNSKLFLSLSVGLLISNETLAKERGKTISWLTKAKDLIPEWELMDEDMERIVNIQDMLSHRTGLPRHDFSGKVREGGVAEMISTLRYLRPSAEVRQTFQYNNLMYETLSYLPQLLLNQSYESYIAQHLFIPLNMTSSTFSIAEAEASGDFADGFHRSMRDTIVGINGTLTPTIPYFSRPGEETIWAGAGGVITSARDLTKWLEMLLEEGRHPETNETVVPAEVVKYAAEGVSVWEGTAKYPELSPVVYGAGQKRFTYQGREVVEHGGHNPGFTTQVTRFPNDNLGLVILSNDEELGTEIHEIVRFKLAEHILGLETIDWRSRKQQARLERVASDRAKALPRPRNPTPPSVSLELLEGREFSHPTYGSLKPCYVGPRTTTPERSLQSEECRKFVENSASRRILQSPVLSPKEEEETDIPTLLIPFPNAFFITHILLRHFDGNLFNASTVFTNYDVRVREGYREEGDIISGLDDRYEVEFVPGEEEGFAFRGNFWGMEGKVAKEPSGAGKEGAEVWFGRV</sequence>
<dbReference type="Proteomes" id="UP001498398">
    <property type="component" value="Unassembled WGS sequence"/>
</dbReference>
<evidence type="ECO:0000259" key="3">
    <source>
        <dbReference type="Pfam" id="PF00144"/>
    </source>
</evidence>
<feature type="domain" description="Beta-lactamase-related" evidence="3">
    <location>
        <begin position="48"/>
        <end position="395"/>
    </location>
</feature>
<dbReference type="InterPro" id="IPR001466">
    <property type="entry name" value="Beta-lactam-related"/>
</dbReference>
<dbReference type="InterPro" id="IPR012338">
    <property type="entry name" value="Beta-lactam/transpept-like"/>
</dbReference>
<dbReference type="InterPro" id="IPR050491">
    <property type="entry name" value="AmpC-like"/>
</dbReference>
<feature type="signal peptide" evidence="2">
    <location>
        <begin position="1"/>
        <end position="20"/>
    </location>
</feature>
<dbReference type="SUPFAM" id="SSF56601">
    <property type="entry name" value="beta-lactamase/transpeptidase-like"/>
    <property type="match status" value="1"/>
</dbReference>
<accession>A0ABR1IVD0</accession>
<comment type="caution">
    <text evidence="4">The sequence shown here is derived from an EMBL/GenBank/DDBJ whole genome shotgun (WGS) entry which is preliminary data.</text>
</comment>
<dbReference type="Gene3D" id="3.40.710.10">
    <property type="entry name" value="DD-peptidase/beta-lactamase superfamily"/>
    <property type="match status" value="1"/>
</dbReference>
<gene>
    <name evidence="4" type="ORF">VKT23_016171</name>
</gene>
<evidence type="ECO:0000313" key="5">
    <source>
        <dbReference type="Proteomes" id="UP001498398"/>
    </source>
</evidence>
<evidence type="ECO:0000256" key="1">
    <source>
        <dbReference type="ARBA" id="ARBA00038215"/>
    </source>
</evidence>
<reference evidence="4 5" key="1">
    <citation type="submission" date="2024-01" db="EMBL/GenBank/DDBJ databases">
        <title>A draft genome for the cacao thread blight pathogen Marasmiellus scandens.</title>
        <authorList>
            <person name="Baruah I.K."/>
            <person name="Leung J."/>
            <person name="Bukari Y."/>
            <person name="Amoako-Attah I."/>
            <person name="Meinhardt L.W."/>
            <person name="Bailey B.A."/>
            <person name="Cohen S.P."/>
        </authorList>
    </citation>
    <scope>NUCLEOTIDE SEQUENCE [LARGE SCALE GENOMIC DNA]</scope>
    <source>
        <strain evidence="4 5">GH-19</strain>
    </source>
</reference>
<keyword evidence="5" id="KW-1185">Reference proteome</keyword>
<evidence type="ECO:0000256" key="2">
    <source>
        <dbReference type="SAM" id="SignalP"/>
    </source>
</evidence>